<organism evidence="3 4">
    <name type="scientific">Cercospora zeae-maydis SCOH1-5</name>
    <dbReference type="NCBI Taxonomy" id="717836"/>
    <lineage>
        <taxon>Eukaryota</taxon>
        <taxon>Fungi</taxon>
        <taxon>Dikarya</taxon>
        <taxon>Ascomycota</taxon>
        <taxon>Pezizomycotina</taxon>
        <taxon>Dothideomycetes</taxon>
        <taxon>Dothideomycetidae</taxon>
        <taxon>Mycosphaerellales</taxon>
        <taxon>Mycosphaerellaceae</taxon>
        <taxon>Cercospora</taxon>
    </lineage>
</organism>
<proteinExistence type="predicted"/>
<evidence type="ECO:0000313" key="3">
    <source>
        <dbReference type="EMBL" id="KAF2215234.1"/>
    </source>
</evidence>
<dbReference type="EMBL" id="ML992666">
    <property type="protein sequence ID" value="KAF2215234.1"/>
    <property type="molecule type" value="Genomic_DNA"/>
</dbReference>
<evidence type="ECO:0000259" key="2">
    <source>
        <dbReference type="Pfam" id="PF20150"/>
    </source>
</evidence>
<dbReference type="OrthoDB" id="3864028at2759"/>
<feature type="domain" description="2EXR" evidence="2">
    <location>
        <begin position="36"/>
        <end position="93"/>
    </location>
</feature>
<feature type="region of interest" description="Disordered" evidence="1">
    <location>
        <begin position="1"/>
        <end position="27"/>
    </location>
</feature>
<dbReference type="InterPro" id="IPR045518">
    <property type="entry name" value="2EXR"/>
</dbReference>
<dbReference type="Pfam" id="PF20150">
    <property type="entry name" value="2EXR"/>
    <property type="match status" value="1"/>
</dbReference>
<dbReference type="InterPro" id="IPR038883">
    <property type="entry name" value="AN11006-like"/>
</dbReference>
<name>A0A6A6FPL7_9PEZI</name>
<evidence type="ECO:0000313" key="4">
    <source>
        <dbReference type="Proteomes" id="UP000799539"/>
    </source>
</evidence>
<protein>
    <recommendedName>
        <fullName evidence="2">2EXR domain-containing protein</fullName>
    </recommendedName>
</protein>
<accession>A0A6A6FPL7</accession>
<dbReference type="AlphaFoldDB" id="A0A6A6FPL7"/>
<reference evidence="3" key="1">
    <citation type="journal article" date="2020" name="Stud. Mycol.">
        <title>101 Dothideomycetes genomes: a test case for predicting lifestyles and emergence of pathogens.</title>
        <authorList>
            <person name="Haridas S."/>
            <person name="Albert R."/>
            <person name="Binder M."/>
            <person name="Bloem J."/>
            <person name="Labutti K."/>
            <person name="Salamov A."/>
            <person name="Andreopoulos B."/>
            <person name="Baker S."/>
            <person name="Barry K."/>
            <person name="Bills G."/>
            <person name="Bluhm B."/>
            <person name="Cannon C."/>
            <person name="Castanera R."/>
            <person name="Culley D."/>
            <person name="Daum C."/>
            <person name="Ezra D."/>
            <person name="Gonzalez J."/>
            <person name="Henrissat B."/>
            <person name="Kuo A."/>
            <person name="Liang C."/>
            <person name="Lipzen A."/>
            <person name="Lutzoni F."/>
            <person name="Magnuson J."/>
            <person name="Mondo S."/>
            <person name="Nolan M."/>
            <person name="Ohm R."/>
            <person name="Pangilinan J."/>
            <person name="Park H.-J."/>
            <person name="Ramirez L."/>
            <person name="Alfaro M."/>
            <person name="Sun H."/>
            <person name="Tritt A."/>
            <person name="Yoshinaga Y."/>
            <person name="Zwiers L.-H."/>
            <person name="Turgeon B."/>
            <person name="Goodwin S."/>
            <person name="Spatafora J."/>
            <person name="Crous P."/>
            <person name="Grigoriev I."/>
        </authorList>
    </citation>
    <scope>NUCLEOTIDE SEQUENCE</scope>
    <source>
        <strain evidence="3">SCOH1-5</strain>
    </source>
</reference>
<gene>
    <name evidence="3" type="ORF">CERZMDRAFT_94649</name>
</gene>
<dbReference type="Proteomes" id="UP000799539">
    <property type="component" value="Unassembled WGS sequence"/>
</dbReference>
<sequence length="257" mass="29730">MWDRFRRSSKTARPPTSDCDSRQTSVATHKAQRTTTFFDLPAELRNQIYELAASDTTLHLCTKPNKPNKPSKQKHQRMPSLLLTSRQCRAEYLPILLATAPISTLVKNFDFSNIIRMTGSLYNTELKALRSNPNLTILLTFSQTSRTRTTPHAMEASLRSWITYRSAGMDRLRWHYALPMQDRMPRVSGHVKFMLEYTKCLDVLKGLLGKVDEGLQWELQMMLGEVEQQDRVSVGHWMEQYIMYSARDSNGEQRVVQ</sequence>
<evidence type="ECO:0000256" key="1">
    <source>
        <dbReference type="SAM" id="MobiDB-lite"/>
    </source>
</evidence>
<keyword evidence="4" id="KW-1185">Reference proteome</keyword>
<dbReference type="PANTHER" id="PTHR42085:SF1">
    <property type="entry name" value="F-BOX DOMAIN-CONTAINING PROTEIN"/>
    <property type="match status" value="1"/>
</dbReference>
<dbReference type="PANTHER" id="PTHR42085">
    <property type="entry name" value="F-BOX DOMAIN-CONTAINING PROTEIN"/>
    <property type="match status" value="1"/>
</dbReference>